<dbReference type="STRING" id="1156394.T0S9B3"/>
<reference evidence="10 11" key="1">
    <citation type="submission" date="2012-04" db="EMBL/GenBank/DDBJ databases">
        <title>The Genome Sequence of Saprolegnia declina VS20.</title>
        <authorList>
            <consortium name="The Broad Institute Genome Sequencing Platform"/>
            <person name="Russ C."/>
            <person name="Nusbaum C."/>
            <person name="Tyler B."/>
            <person name="van West P."/>
            <person name="Dieguez-Uribeondo J."/>
            <person name="de Bruijn I."/>
            <person name="Tripathy S."/>
            <person name="Jiang R."/>
            <person name="Young S.K."/>
            <person name="Zeng Q."/>
            <person name="Gargeya S."/>
            <person name="Fitzgerald M."/>
            <person name="Haas B."/>
            <person name="Abouelleil A."/>
            <person name="Alvarado L."/>
            <person name="Arachchi H.M."/>
            <person name="Berlin A."/>
            <person name="Chapman S.B."/>
            <person name="Goldberg J."/>
            <person name="Griggs A."/>
            <person name="Gujja S."/>
            <person name="Hansen M."/>
            <person name="Howarth C."/>
            <person name="Imamovic A."/>
            <person name="Larimer J."/>
            <person name="McCowen C."/>
            <person name="Montmayeur A."/>
            <person name="Murphy C."/>
            <person name="Neiman D."/>
            <person name="Pearson M."/>
            <person name="Priest M."/>
            <person name="Roberts A."/>
            <person name="Saif S."/>
            <person name="Shea T."/>
            <person name="Sisk P."/>
            <person name="Sykes S."/>
            <person name="Wortman J."/>
            <person name="Nusbaum C."/>
            <person name="Birren B."/>
        </authorList>
    </citation>
    <scope>NUCLEOTIDE SEQUENCE [LARGE SCALE GENOMIC DNA]</scope>
    <source>
        <strain evidence="10 11">VS20</strain>
    </source>
</reference>
<evidence type="ECO:0000256" key="7">
    <source>
        <dbReference type="ARBA" id="ARBA00023306"/>
    </source>
</evidence>
<dbReference type="AlphaFoldDB" id="T0S9B3"/>
<evidence type="ECO:0000259" key="9">
    <source>
        <dbReference type="SMART" id="SM00382"/>
    </source>
</evidence>
<gene>
    <name evidence="10" type="ORF">SDRG_00773</name>
</gene>
<dbReference type="OrthoDB" id="2195431at2759"/>
<dbReference type="CDD" id="cd00009">
    <property type="entry name" value="AAA"/>
    <property type="match status" value="1"/>
</dbReference>
<proteinExistence type="inferred from homology"/>
<dbReference type="GO" id="GO:0005524">
    <property type="term" value="F:ATP binding"/>
    <property type="evidence" value="ECO:0007669"/>
    <property type="project" value="UniProtKB-KW"/>
</dbReference>
<evidence type="ECO:0000256" key="2">
    <source>
        <dbReference type="ARBA" id="ARBA00022705"/>
    </source>
</evidence>
<keyword evidence="11" id="KW-1185">Reference proteome</keyword>
<dbReference type="CDD" id="cd18140">
    <property type="entry name" value="HLD_clamp_RFC"/>
    <property type="match status" value="1"/>
</dbReference>
<dbReference type="eggNOG" id="KOG1969">
    <property type="taxonomic scope" value="Eukaryota"/>
</dbReference>
<keyword evidence="6" id="KW-0539">Nucleus</keyword>
<dbReference type="Gene3D" id="3.40.50.300">
    <property type="entry name" value="P-loop containing nucleotide triphosphate hydrolases"/>
    <property type="match status" value="1"/>
</dbReference>
<keyword evidence="7" id="KW-0131">Cell cycle</keyword>
<accession>T0S9B3</accession>
<dbReference type="InterPro" id="IPR047854">
    <property type="entry name" value="RFC_lid"/>
</dbReference>
<dbReference type="RefSeq" id="XP_008604487.1">
    <property type="nucleotide sequence ID" value="XM_008606265.1"/>
</dbReference>
<protein>
    <recommendedName>
        <fullName evidence="9">AAA+ ATPase domain-containing protein</fullName>
    </recommendedName>
</protein>
<dbReference type="InParanoid" id="T0S9B3"/>
<dbReference type="GO" id="GO:0016887">
    <property type="term" value="F:ATP hydrolysis activity"/>
    <property type="evidence" value="ECO:0007669"/>
    <property type="project" value="InterPro"/>
</dbReference>
<evidence type="ECO:0000256" key="3">
    <source>
        <dbReference type="ARBA" id="ARBA00022741"/>
    </source>
</evidence>
<evidence type="ECO:0000313" key="11">
    <source>
        <dbReference type="Proteomes" id="UP000030762"/>
    </source>
</evidence>
<dbReference type="InterPro" id="IPR003593">
    <property type="entry name" value="AAA+_ATPase"/>
</dbReference>
<dbReference type="InterPro" id="IPR027417">
    <property type="entry name" value="P-loop_NTPase"/>
</dbReference>
<sequence>MDEYDEVDEWEMMYGGDMEAANELAAMEDEPPRAPAPASVAAIAPTQPVVLDSDDPMGEPPVVAHAVPRAEKAHAPQHLPDDKYVLKRPALDVRSVPVVLASGERVFLRAKQLDEAPTLLEKEDKAKLQWKLGVPIKEMMTSIEQRKVQAVVDADDMDAKDTSPSTHHDELWLNKYRPKHFIDLLSDERTNRDVLGWLKSWDPCVFKTKPKPLPKPAFRFGEASAPEPEPSDDIRPEHKIILLCGPPGAGKTTLAGIAARHAGYNPIEVNASDDRTASVLREKIISAMEMQSIFGNARPNCIILDEIDGALHGNEGRGAIAALQDLIAVPYSTKKKDKSSKKKSDHPLIRPIICICNDQYAPVLRPLRKLAKIFVLGTPDPRQLMSRLKFICKKEHLEGPTSVLSTLCTRADNDVRFCLNSLQFASAKTKQVTPTMIEDIMGRKDLSKGVYDVWDVVFYEPRQKKKETKATGFARVFEAADRFGSPDLVLNGLHDNMLQLVFNDPTMTKLHDALEWMEFADLCESRMRSHQQFALLAYAAIPAVAVSYACCTGARRRIEYPKSHYDHRRTLEKSQSILQATVDANPSFRVGARVLALDVMPFLLRILNPLIASPKDEKRQMDRLVALLASLHVSYRPLHLPGGITDYVLEPAIHELVQYKHLESARSLLPISMRQQLAREVELETLRRAEKSDRFQEVPTTPTKTTTTTRTMAPTTVLPLSPVAAHPFGYKKRKRQDDVTATRKRCPVRFKFNEGYTSGIKRPVLVQDLL</sequence>
<dbReference type="GO" id="GO:0003677">
    <property type="term" value="F:DNA binding"/>
    <property type="evidence" value="ECO:0007669"/>
    <property type="project" value="UniProtKB-KW"/>
</dbReference>
<comment type="subcellular location">
    <subcellularLocation>
        <location evidence="1">Nucleus</location>
    </subcellularLocation>
</comment>
<evidence type="ECO:0000256" key="6">
    <source>
        <dbReference type="ARBA" id="ARBA00023242"/>
    </source>
</evidence>
<keyword evidence="4" id="KW-0067">ATP-binding</keyword>
<feature type="domain" description="AAA+ ATPase" evidence="9">
    <location>
        <begin position="237"/>
        <end position="380"/>
    </location>
</feature>
<name>T0S9B3_SAPDV</name>
<keyword evidence="5" id="KW-0238">DNA-binding</keyword>
<dbReference type="SMART" id="SM00382">
    <property type="entry name" value="AAA"/>
    <property type="match status" value="1"/>
</dbReference>
<comment type="similarity">
    <text evidence="8">Belongs to the activator 1 small subunits family. CTF18 subfamily.</text>
</comment>
<dbReference type="Gene3D" id="1.10.8.60">
    <property type="match status" value="1"/>
</dbReference>
<keyword evidence="3" id="KW-0547">Nucleotide-binding</keyword>
<evidence type="ECO:0000256" key="8">
    <source>
        <dbReference type="ARBA" id="ARBA00043975"/>
    </source>
</evidence>
<dbReference type="InterPro" id="IPR053016">
    <property type="entry name" value="CTF18-RFC_complex"/>
</dbReference>
<dbReference type="PANTHER" id="PTHR46765">
    <property type="entry name" value="P-LOOP CONTAINING NUCLEOSIDE TRIPHOSPHATE HYDROLASES SUPERFAMILY PROTEIN"/>
    <property type="match status" value="1"/>
</dbReference>
<dbReference type="GO" id="GO:0005634">
    <property type="term" value="C:nucleus"/>
    <property type="evidence" value="ECO:0007669"/>
    <property type="project" value="UniProtKB-SubCell"/>
</dbReference>
<dbReference type="Proteomes" id="UP000030762">
    <property type="component" value="Unassembled WGS sequence"/>
</dbReference>
<evidence type="ECO:0000256" key="5">
    <source>
        <dbReference type="ARBA" id="ARBA00023125"/>
    </source>
</evidence>
<evidence type="ECO:0000256" key="4">
    <source>
        <dbReference type="ARBA" id="ARBA00022840"/>
    </source>
</evidence>
<dbReference type="GeneID" id="19941500"/>
<keyword evidence="2" id="KW-0235">DNA replication</keyword>
<dbReference type="OMA" id="RWLKGWE"/>
<dbReference type="SUPFAM" id="SSF52540">
    <property type="entry name" value="P-loop containing nucleoside triphosphate hydrolases"/>
    <property type="match status" value="1"/>
</dbReference>
<dbReference type="InterPro" id="IPR003959">
    <property type="entry name" value="ATPase_AAA_core"/>
</dbReference>
<dbReference type="GO" id="GO:0006260">
    <property type="term" value="P:DNA replication"/>
    <property type="evidence" value="ECO:0007669"/>
    <property type="project" value="UniProtKB-KW"/>
</dbReference>
<organism evidence="10 11">
    <name type="scientific">Saprolegnia diclina (strain VS20)</name>
    <dbReference type="NCBI Taxonomy" id="1156394"/>
    <lineage>
        <taxon>Eukaryota</taxon>
        <taxon>Sar</taxon>
        <taxon>Stramenopiles</taxon>
        <taxon>Oomycota</taxon>
        <taxon>Saprolegniomycetes</taxon>
        <taxon>Saprolegniales</taxon>
        <taxon>Saprolegniaceae</taxon>
        <taxon>Saprolegnia</taxon>
    </lineage>
</organism>
<evidence type="ECO:0000313" key="10">
    <source>
        <dbReference type="EMBL" id="EQC41918.1"/>
    </source>
</evidence>
<evidence type="ECO:0000256" key="1">
    <source>
        <dbReference type="ARBA" id="ARBA00004123"/>
    </source>
</evidence>
<dbReference type="Pfam" id="PF00004">
    <property type="entry name" value="AAA"/>
    <property type="match status" value="1"/>
</dbReference>
<dbReference type="PANTHER" id="PTHR46765:SF1">
    <property type="entry name" value="P-LOOP CONTAINING NUCLEOSIDE TRIPHOSPHATE HYDROLASES SUPERFAMILY PROTEIN"/>
    <property type="match status" value="1"/>
</dbReference>
<dbReference type="EMBL" id="JH767133">
    <property type="protein sequence ID" value="EQC41918.1"/>
    <property type="molecule type" value="Genomic_DNA"/>
</dbReference>
<dbReference type="VEuPathDB" id="FungiDB:SDRG_00773"/>